<evidence type="ECO:0000256" key="7">
    <source>
        <dbReference type="HAMAP-Rule" id="MF_00412"/>
    </source>
</evidence>
<dbReference type="InterPro" id="IPR015590">
    <property type="entry name" value="Aldehyde_DH_dom"/>
</dbReference>
<comment type="subcellular location">
    <subcellularLocation>
        <location evidence="7">Cytoplasm</location>
    </subcellularLocation>
</comment>
<dbReference type="CDD" id="cd07079">
    <property type="entry name" value="ALDH_F18-19_ProA-GPR"/>
    <property type="match status" value="1"/>
</dbReference>
<dbReference type="InterPro" id="IPR000965">
    <property type="entry name" value="GPR_dom"/>
</dbReference>
<evidence type="ECO:0000313" key="10">
    <source>
        <dbReference type="Proteomes" id="UP000078287"/>
    </source>
</evidence>
<dbReference type="EC" id="1.2.1.41" evidence="7"/>
<dbReference type="NCBIfam" id="NF001221">
    <property type="entry name" value="PRK00197.1"/>
    <property type="match status" value="1"/>
</dbReference>
<dbReference type="PANTHER" id="PTHR11063:SF8">
    <property type="entry name" value="DELTA-1-PYRROLINE-5-CARBOXYLATE SYNTHASE"/>
    <property type="match status" value="1"/>
</dbReference>
<evidence type="ECO:0000256" key="5">
    <source>
        <dbReference type="ARBA" id="ARBA00023002"/>
    </source>
</evidence>
<organism evidence="9 10">
    <name type="scientific">Chloroflexus islandicus</name>
    <dbReference type="NCBI Taxonomy" id="1707952"/>
    <lineage>
        <taxon>Bacteria</taxon>
        <taxon>Bacillati</taxon>
        <taxon>Chloroflexota</taxon>
        <taxon>Chloroflexia</taxon>
        <taxon>Chloroflexales</taxon>
        <taxon>Chloroflexineae</taxon>
        <taxon>Chloroflexaceae</taxon>
        <taxon>Chloroflexus</taxon>
    </lineage>
</organism>
<dbReference type="EMBL" id="LWQS01000040">
    <property type="protein sequence ID" value="OAN47000.1"/>
    <property type="molecule type" value="Genomic_DNA"/>
</dbReference>
<comment type="caution">
    <text evidence="9">The sequence shown here is derived from an EMBL/GenBank/DDBJ whole genome shotgun (WGS) entry which is preliminary data.</text>
</comment>
<dbReference type="Pfam" id="PF00171">
    <property type="entry name" value="Aldedh"/>
    <property type="match status" value="1"/>
</dbReference>
<dbReference type="GO" id="GO:0050661">
    <property type="term" value="F:NADP binding"/>
    <property type="evidence" value="ECO:0007669"/>
    <property type="project" value="InterPro"/>
</dbReference>
<comment type="catalytic activity">
    <reaction evidence="6 7">
        <text>L-glutamate 5-semialdehyde + phosphate + NADP(+) = L-glutamyl 5-phosphate + NADPH + H(+)</text>
        <dbReference type="Rhea" id="RHEA:19541"/>
        <dbReference type="ChEBI" id="CHEBI:15378"/>
        <dbReference type="ChEBI" id="CHEBI:43474"/>
        <dbReference type="ChEBI" id="CHEBI:57783"/>
        <dbReference type="ChEBI" id="CHEBI:58066"/>
        <dbReference type="ChEBI" id="CHEBI:58274"/>
        <dbReference type="ChEBI" id="CHEBI:58349"/>
        <dbReference type="EC" id="1.2.1.41"/>
    </reaction>
</comment>
<dbReference type="RefSeq" id="WP_066784983.1">
    <property type="nucleotide sequence ID" value="NZ_LWQS01000040.1"/>
</dbReference>
<dbReference type="Gene3D" id="3.40.309.10">
    <property type="entry name" value="Aldehyde Dehydrogenase, Chain A, domain 2"/>
    <property type="match status" value="1"/>
</dbReference>
<keyword evidence="2 7" id="KW-0028">Amino-acid biosynthesis</keyword>
<evidence type="ECO:0000256" key="1">
    <source>
        <dbReference type="ARBA" id="ARBA00004985"/>
    </source>
</evidence>
<dbReference type="SUPFAM" id="SSF53720">
    <property type="entry name" value="ALDH-like"/>
    <property type="match status" value="1"/>
</dbReference>
<keyword evidence="4 7" id="KW-0521">NADP</keyword>
<dbReference type="AlphaFoldDB" id="A0A178MDV7"/>
<dbReference type="InterPro" id="IPR012134">
    <property type="entry name" value="Glu-5-SA_DH"/>
</dbReference>
<dbReference type="InterPro" id="IPR016163">
    <property type="entry name" value="Ald_DH_C"/>
</dbReference>
<keyword evidence="5 7" id="KW-0560">Oxidoreductase</keyword>
<evidence type="ECO:0000259" key="8">
    <source>
        <dbReference type="Pfam" id="PF00171"/>
    </source>
</evidence>
<dbReference type="GO" id="GO:0004350">
    <property type="term" value="F:glutamate-5-semialdehyde dehydrogenase activity"/>
    <property type="evidence" value="ECO:0007669"/>
    <property type="project" value="UniProtKB-UniRule"/>
</dbReference>
<dbReference type="Gene3D" id="3.40.605.10">
    <property type="entry name" value="Aldehyde Dehydrogenase, Chain A, domain 1"/>
    <property type="match status" value="1"/>
</dbReference>
<protein>
    <recommendedName>
        <fullName evidence="7">Gamma-glutamyl phosphate reductase</fullName>
        <shortName evidence="7">GPR</shortName>
        <ecNumber evidence="7">1.2.1.41</ecNumber>
    </recommendedName>
    <alternativeName>
        <fullName evidence="7">Glutamate-5-semialdehyde dehydrogenase</fullName>
    </alternativeName>
    <alternativeName>
        <fullName evidence="7">Glutamyl-gamma-semialdehyde dehydrogenase</fullName>
        <shortName evidence="7">GSA dehydrogenase</shortName>
    </alternativeName>
</protein>
<dbReference type="InterPro" id="IPR016161">
    <property type="entry name" value="Ald_DH/histidinol_DH"/>
</dbReference>
<keyword evidence="7" id="KW-0963">Cytoplasm</keyword>
<reference evidence="9 10" key="1">
    <citation type="submission" date="2016-04" db="EMBL/GenBank/DDBJ databases">
        <title>Chloroflexus islandicus sp. nov., a thermophilic filamentous anoxygenic phototrophic bacterium from geyser Strokkur (Iceland).</title>
        <authorList>
            <person name="Gaisin V.A."/>
            <person name="Kalashnikov A.M."/>
            <person name="Sukhacheva M.V."/>
            <person name="Grouzdev D.S."/>
            <person name="Ivanov T.M."/>
            <person name="Kuznetsov B."/>
            <person name="Gorlenko V.M."/>
        </authorList>
    </citation>
    <scope>NUCLEOTIDE SEQUENCE [LARGE SCALE GENOMIC DNA]</scope>
    <source>
        <strain evidence="10">isl-2</strain>
    </source>
</reference>
<evidence type="ECO:0000256" key="6">
    <source>
        <dbReference type="ARBA" id="ARBA00049024"/>
    </source>
</evidence>
<dbReference type="PIRSF" id="PIRSF000151">
    <property type="entry name" value="GPR"/>
    <property type="match status" value="1"/>
</dbReference>
<keyword evidence="10" id="KW-1185">Reference proteome</keyword>
<sequence>MIDLEMIGRRAKKAARTLANLATEQKNTALHAIADGLLARQSEILAANAADVADAERAGTPPAIVDRMLLTEARLQAIADDCRKVAELPDPVGEIFDQRELPSGLRVYKRRVPIGVIGAIYEARPNVTVDIAALCLKAGNAVILRGGSDIARSVAATTTVIAGALEEAGLPVFAVQSITDPDRELVRQLLRLDRYVDMIIPRGGASLHRFCVENATVPVIVGGMGVSHIYVEPSADFARSVPVIVNAKVQRPGACNALDTLLVHRDAAPAFLPLVAAALAQHGVEMRCDLEALAILADAPGHEQWNIKPAEPADFGREFLALIVAIKVVSDIDEALDHIAQYGGHSEAILTGDPASAARFTREVDATAVFVNASTRFNDGGQFGLGAEVAISTNRLHARGPMGLQELTTYTWIGEGDYLARA</sequence>
<dbReference type="GO" id="GO:0055129">
    <property type="term" value="P:L-proline biosynthetic process"/>
    <property type="evidence" value="ECO:0007669"/>
    <property type="project" value="UniProtKB-UniRule"/>
</dbReference>
<dbReference type="FunFam" id="3.40.309.10:FF:000006">
    <property type="entry name" value="Gamma-glutamyl phosphate reductase"/>
    <property type="match status" value="1"/>
</dbReference>
<proteinExistence type="inferred from homology"/>
<dbReference type="OrthoDB" id="9809970at2"/>
<evidence type="ECO:0000256" key="2">
    <source>
        <dbReference type="ARBA" id="ARBA00022605"/>
    </source>
</evidence>
<dbReference type="PANTHER" id="PTHR11063">
    <property type="entry name" value="GLUTAMATE SEMIALDEHYDE DEHYDROGENASE"/>
    <property type="match status" value="1"/>
</dbReference>
<comment type="similarity">
    <text evidence="7">Belongs to the gamma-glutamyl phosphate reductase family.</text>
</comment>
<comment type="pathway">
    <text evidence="1 7">Amino-acid biosynthesis; L-proline biosynthesis; L-glutamate 5-semialdehyde from L-glutamate: step 2/2.</text>
</comment>
<dbReference type="InterPro" id="IPR020593">
    <property type="entry name" value="G-glutamylP_reductase_CS"/>
</dbReference>
<accession>A0A178MDV7</accession>
<feature type="domain" description="Aldehyde dehydrogenase" evidence="8">
    <location>
        <begin position="7"/>
        <end position="283"/>
    </location>
</feature>
<dbReference type="STRING" id="1707952.A6A03_11100"/>
<dbReference type="Proteomes" id="UP000078287">
    <property type="component" value="Unassembled WGS sequence"/>
</dbReference>
<evidence type="ECO:0000313" key="9">
    <source>
        <dbReference type="EMBL" id="OAN47000.1"/>
    </source>
</evidence>
<evidence type="ECO:0000256" key="3">
    <source>
        <dbReference type="ARBA" id="ARBA00022650"/>
    </source>
</evidence>
<dbReference type="UniPathway" id="UPA00098">
    <property type="reaction ID" value="UER00360"/>
</dbReference>
<dbReference type="HAMAP" id="MF_00412">
    <property type="entry name" value="ProA"/>
    <property type="match status" value="1"/>
</dbReference>
<keyword evidence="3 7" id="KW-0641">Proline biosynthesis</keyword>
<gene>
    <name evidence="7" type="primary">proA</name>
    <name evidence="9" type="ORF">A6A03_11100</name>
</gene>
<comment type="function">
    <text evidence="7">Catalyzes the NADPH-dependent reduction of L-glutamate 5-phosphate into L-glutamate 5-semialdehyde and phosphate. The product spontaneously undergoes cyclization to form 1-pyrroline-5-carboxylate.</text>
</comment>
<evidence type="ECO:0000256" key="4">
    <source>
        <dbReference type="ARBA" id="ARBA00022857"/>
    </source>
</evidence>
<dbReference type="GO" id="GO:0005737">
    <property type="term" value="C:cytoplasm"/>
    <property type="evidence" value="ECO:0007669"/>
    <property type="project" value="UniProtKB-SubCell"/>
</dbReference>
<dbReference type="PROSITE" id="PS01223">
    <property type="entry name" value="PROA"/>
    <property type="match status" value="1"/>
</dbReference>
<name>A0A178MDV7_9CHLR</name>
<dbReference type="InterPro" id="IPR016162">
    <property type="entry name" value="Ald_DH_N"/>
</dbReference>
<dbReference type="NCBIfam" id="TIGR00407">
    <property type="entry name" value="proA"/>
    <property type="match status" value="1"/>
</dbReference>